<dbReference type="NCBIfam" id="TIGR03930">
    <property type="entry name" value="WXG100_ESAT6"/>
    <property type="match status" value="1"/>
</dbReference>
<name>A0A0F6TAB6_9CORY</name>
<dbReference type="EMBL" id="CP011311">
    <property type="protein sequence ID" value="AKE38389.1"/>
    <property type="molecule type" value="Genomic_DNA"/>
</dbReference>
<reference evidence="2 3" key="1">
    <citation type="journal article" date="2015" name="Genome Announc.">
        <title>Complete Genome Sequence of Corynebacterium camporealensis DSM 44610, Isolated from the Milk of a Manchega Sheep with Subclinical Mastitis.</title>
        <authorList>
            <person name="Ruckert C."/>
            <person name="Albersmeier A."/>
            <person name="Winkler A."/>
            <person name="Tauch A."/>
        </authorList>
    </citation>
    <scope>NUCLEOTIDE SEQUENCE [LARGE SCALE GENOMIC DNA]</scope>
    <source>
        <strain evidence="2 3">DSM 44610</strain>
    </source>
</reference>
<gene>
    <name evidence="2" type="ORF">UL81_02040</name>
</gene>
<dbReference type="PATRIC" id="fig|161896.4.peg.400"/>
<comment type="similarity">
    <text evidence="1">Belongs to the WXG100 family.</text>
</comment>
<sequence length="105" mass="11389">MTQLFKTEADVMVATAGRVDSTNDEVQGELTRLQGVVDSVRGNWQGNAQVSFDNLMQRYNTSAQQLREALASISDNIRSNARNFDHVEAENAQAFSNVGGAGLAL</sequence>
<dbReference type="HOGENOM" id="CLU_151185_2_1_11"/>
<protein>
    <recommendedName>
        <fullName evidence="1">ESAT-6-like protein</fullName>
    </recommendedName>
</protein>
<dbReference type="InterPro" id="IPR036689">
    <property type="entry name" value="ESAT-6-like_sf"/>
</dbReference>
<dbReference type="RefSeq" id="WP_035106598.1">
    <property type="nucleotide sequence ID" value="NZ_CP011311.1"/>
</dbReference>
<organism evidence="2 3">
    <name type="scientific">Corynebacterium camporealensis</name>
    <dbReference type="NCBI Taxonomy" id="161896"/>
    <lineage>
        <taxon>Bacteria</taxon>
        <taxon>Bacillati</taxon>
        <taxon>Actinomycetota</taxon>
        <taxon>Actinomycetes</taxon>
        <taxon>Mycobacteriales</taxon>
        <taxon>Corynebacteriaceae</taxon>
        <taxon>Corynebacterium</taxon>
    </lineage>
</organism>
<keyword evidence="3" id="KW-1185">Reference proteome</keyword>
<dbReference type="KEGG" id="ccj:UL81_02040"/>
<dbReference type="AlphaFoldDB" id="A0A0F6TAB6"/>
<dbReference type="Proteomes" id="UP000033566">
    <property type="component" value="Chromosome"/>
</dbReference>
<dbReference type="OrthoDB" id="4554345at2"/>
<accession>A0A0F6TAB6</accession>
<dbReference type="STRING" id="161896.UL81_02040"/>
<dbReference type="SUPFAM" id="SSF140453">
    <property type="entry name" value="EsxAB dimer-like"/>
    <property type="match status" value="1"/>
</dbReference>
<evidence type="ECO:0000256" key="1">
    <source>
        <dbReference type="RuleBase" id="RU362001"/>
    </source>
</evidence>
<dbReference type="Pfam" id="PF06013">
    <property type="entry name" value="WXG100"/>
    <property type="match status" value="1"/>
</dbReference>
<dbReference type="InterPro" id="IPR010310">
    <property type="entry name" value="T7SS_ESAT-6-like"/>
</dbReference>
<evidence type="ECO:0000313" key="3">
    <source>
        <dbReference type="Proteomes" id="UP000033566"/>
    </source>
</evidence>
<proteinExistence type="inferred from homology"/>
<dbReference type="Gene3D" id="1.10.287.1060">
    <property type="entry name" value="ESAT-6-like"/>
    <property type="match status" value="1"/>
</dbReference>
<evidence type="ECO:0000313" key="2">
    <source>
        <dbReference type="EMBL" id="AKE38389.1"/>
    </source>
</evidence>